<evidence type="ECO:0000256" key="1">
    <source>
        <dbReference type="SAM" id="MobiDB-lite"/>
    </source>
</evidence>
<organism evidence="2 3">
    <name type="scientific">Prorocentrum cordatum</name>
    <dbReference type="NCBI Taxonomy" id="2364126"/>
    <lineage>
        <taxon>Eukaryota</taxon>
        <taxon>Sar</taxon>
        <taxon>Alveolata</taxon>
        <taxon>Dinophyceae</taxon>
        <taxon>Prorocentrales</taxon>
        <taxon>Prorocentraceae</taxon>
        <taxon>Prorocentrum</taxon>
    </lineage>
</organism>
<dbReference type="Proteomes" id="UP001189429">
    <property type="component" value="Unassembled WGS sequence"/>
</dbReference>
<protein>
    <recommendedName>
        <fullName evidence="4">Beta-galactosidase</fullName>
    </recommendedName>
</protein>
<comment type="caution">
    <text evidence="2">The sequence shown here is derived from an EMBL/GenBank/DDBJ whole genome shotgun (WGS) entry which is preliminary data.</text>
</comment>
<dbReference type="EMBL" id="CAUYUJ010019982">
    <property type="protein sequence ID" value="CAK0895018.1"/>
    <property type="molecule type" value="Genomic_DNA"/>
</dbReference>
<accession>A0ABN9XAX1</accession>
<gene>
    <name evidence="2" type="ORF">PCOR1329_LOCUS73902</name>
</gene>
<reference evidence="2" key="1">
    <citation type="submission" date="2023-10" db="EMBL/GenBank/DDBJ databases">
        <authorList>
            <person name="Chen Y."/>
            <person name="Shah S."/>
            <person name="Dougan E. K."/>
            <person name="Thang M."/>
            <person name="Chan C."/>
        </authorList>
    </citation>
    <scope>NUCLEOTIDE SEQUENCE [LARGE SCALE GENOMIC DNA]</scope>
</reference>
<feature type="region of interest" description="Disordered" evidence="1">
    <location>
        <begin position="1"/>
        <end position="75"/>
    </location>
</feature>
<feature type="compositionally biased region" description="Low complexity" evidence="1">
    <location>
        <begin position="1"/>
        <end position="10"/>
    </location>
</feature>
<sequence length="387" mass="40093">MPGGVVEARGAAGGNRQTVGLADARRENAKTAKPWHAGPMLHASARGPRPRPGAAAPAAAGRALAAQGQPPDSARGGIVEQALRREADTNRDVHEDELPHLGQALSAAAAVSMRAGRFAVADVVRERCHAHGGPGLAGHVRPEHGHGPDARAAGVRHPHEMPGAGRFRSSAAPVYPEAPLSLAWSSCSRTGRLLQGSTVLAIRPVQPGEHGALSASAAATAPALAWEDRPDGVSFSVTLEMCAGAPPGQRPKVLVGATAAPPAEGCEGVRLQAVARDPGAQAEQCYLLGCTGAVFSEGERVGMVEVDWPPPKEDGRFPARSRGRLVELSLLVAKSGALRLSVDGHEAVRSREGLVPWGLALSARDLLLPMLLVESNVARATLRHPRS</sequence>
<feature type="compositionally biased region" description="Low complexity" evidence="1">
    <location>
        <begin position="52"/>
        <end position="71"/>
    </location>
</feature>
<evidence type="ECO:0008006" key="4">
    <source>
        <dbReference type="Google" id="ProtNLM"/>
    </source>
</evidence>
<evidence type="ECO:0000313" key="2">
    <source>
        <dbReference type="EMBL" id="CAK0895018.1"/>
    </source>
</evidence>
<keyword evidence="3" id="KW-1185">Reference proteome</keyword>
<name>A0ABN9XAX1_9DINO</name>
<proteinExistence type="predicted"/>
<evidence type="ECO:0000313" key="3">
    <source>
        <dbReference type="Proteomes" id="UP001189429"/>
    </source>
</evidence>